<dbReference type="Proteomes" id="UP001589867">
    <property type="component" value="Unassembled WGS sequence"/>
</dbReference>
<keyword evidence="2" id="KW-0233">DNA recombination</keyword>
<organism evidence="4 5">
    <name type="scientific">Phytohabitans kaempferiae</name>
    <dbReference type="NCBI Taxonomy" id="1620943"/>
    <lineage>
        <taxon>Bacteria</taxon>
        <taxon>Bacillati</taxon>
        <taxon>Actinomycetota</taxon>
        <taxon>Actinomycetes</taxon>
        <taxon>Micromonosporales</taxon>
        <taxon>Micromonosporaceae</taxon>
    </lineage>
</organism>
<evidence type="ECO:0000256" key="2">
    <source>
        <dbReference type="ARBA" id="ARBA00023172"/>
    </source>
</evidence>
<protein>
    <submittedName>
        <fullName evidence="4">Tyrosine-type recombinase/integrase</fullName>
    </submittedName>
</protein>
<dbReference type="PANTHER" id="PTHR30349">
    <property type="entry name" value="PHAGE INTEGRASE-RELATED"/>
    <property type="match status" value="1"/>
</dbReference>
<accession>A0ABV6MBE3</accession>
<sequence length="431" mass="48267">MIGEAASDRDLATLVVPQWGRLDDAGDAAEPYRLLDDGNEAIEAVTVYFRELLASGCATTTLRSYGMDLLRWFRFLVAVDACWDRAGRVEARDFMIWLRVADKPKRTHWRRQRDPETARAALSSVASAGGSVLAPGAPNPVTGKPNLGRGYSAATRAHAETVLRAFYDFHLERGTGPIVNPFPLERARRGSRANAHHNPLQPFKAERKGRYRPRVQSRVPRRIPDDLFNALFAVLTSHRDRALLAFWVSTGVRAQELLDARRRDADPGQQLISVVRKGSRVVQRLPASADAFVWLRLYQEQLWRSGVPRDAGSWLWWTLRRPWRRLTYPAARAMFGRANSLLGANWTLHDVRHTAAYRMARDPQLPLTDVQWVLGHASLSTTQIYTVASQEEVIADVLAHHTRRASTPAVPAPAAPGYDPASLNVLFGNLP</sequence>
<dbReference type="InterPro" id="IPR011010">
    <property type="entry name" value="DNA_brk_join_enz"/>
</dbReference>
<keyword evidence="5" id="KW-1185">Reference proteome</keyword>
<proteinExistence type="predicted"/>
<dbReference type="EMBL" id="JBHLUH010000064">
    <property type="protein sequence ID" value="MFC0532046.1"/>
    <property type="molecule type" value="Genomic_DNA"/>
</dbReference>
<feature type="domain" description="Tyr recombinase" evidence="3">
    <location>
        <begin position="218"/>
        <end position="399"/>
    </location>
</feature>
<dbReference type="Gene3D" id="1.10.150.130">
    <property type="match status" value="1"/>
</dbReference>
<dbReference type="RefSeq" id="WP_377257519.1">
    <property type="nucleotide sequence ID" value="NZ_JBHLUH010000064.1"/>
</dbReference>
<comment type="caution">
    <text evidence="4">The sequence shown here is derived from an EMBL/GenBank/DDBJ whole genome shotgun (WGS) entry which is preliminary data.</text>
</comment>
<dbReference type="SUPFAM" id="SSF56349">
    <property type="entry name" value="DNA breaking-rejoining enzymes"/>
    <property type="match status" value="1"/>
</dbReference>
<dbReference type="PROSITE" id="PS51898">
    <property type="entry name" value="TYR_RECOMBINASE"/>
    <property type="match status" value="1"/>
</dbReference>
<dbReference type="CDD" id="cd00397">
    <property type="entry name" value="DNA_BRE_C"/>
    <property type="match status" value="1"/>
</dbReference>
<evidence type="ECO:0000256" key="1">
    <source>
        <dbReference type="ARBA" id="ARBA00023125"/>
    </source>
</evidence>
<keyword evidence="1" id="KW-0238">DNA-binding</keyword>
<dbReference type="Gene3D" id="1.10.443.10">
    <property type="entry name" value="Intergrase catalytic core"/>
    <property type="match status" value="1"/>
</dbReference>
<dbReference type="Pfam" id="PF00589">
    <property type="entry name" value="Phage_integrase"/>
    <property type="match status" value="1"/>
</dbReference>
<reference evidence="4 5" key="1">
    <citation type="submission" date="2024-09" db="EMBL/GenBank/DDBJ databases">
        <authorList>
            <person name="Sun Q."/>
            <person name="Mori K."/>
        </authorList>
    </citation>
    <scope>NUCLEOTIDE SEQUENCE [LARGE SCALE GENOMIC DNA]</scope>
    <source>
        <strain evidence="4 5">TBRC 3947</strain>
    </source>
</reference>
<evidence type="ECO:0000313" key="4">
    <source>
        <dbReference type="EMBL" id="MFC0532046.1"/>
    </source>
</evidence>
<dbReference type="InterPro" id="IPR002104">
    <property type="entry name" value="Integrase_catalytic"/>
</dbReference>
<evidence type="ECO:0000259" key="3">
    <source>
        <dbReference type="PROSITE" id="PS51898"/>
    </source>
</evidence>
<name>A0ABV6MBE3_9ACTN</name>
<dbReference type="InterPro" id="IPR013762">
    <property type="entry name" value="Integrase-like_cat_sf"/>
</dbReference>
<evidence type="ECO:0000313" key="5">
    <source>
        <dbReference type="Proteomes" id="UP001589867"/>
    </source>
</evidence>
<dbReference type="PANTHER" id="PTHR30349:SF81">
    <property type="entry name" value="TYROSINE RECOMBINASE XERC"/>
    <property type="match status" value="1"/>
</dbReference>
<gene>
    <name evidence="4" type="ORF">ACFFIA_30785</name>
</gene>
<dbReference type="InterPro" id="IPR050090">
    <property type="entry name" value="Tyrosine_recombinase_XerCD"/>
</dbReference>
<dbReference type="InterPro" id="IPR010998">
    <property type="entry name" value="Integrase_recombinase_N"/>
</dbReference>